<keyword evidence="7" id="KW-0597">Phosphoprotein</keyword>
<comment type="similarity">
    <text evidence="3">Belongs to the protein kinase superfamily. NEK Ser/Thr protein kinase family. NIMA subfamily.</text>
</comment>
<dbReference type="InterPro" id="IPR058923">
    <property type="entry name" value="RCC1-like_dom"/>
</dbReference>
<evidence type="ECO:0000256" key="10">
    <source>
        <dbReference type="ARBA" id="ARBA00022737"/>
    </source>
</evidence>
<dbReference type="EMBL" id="NCKU01002370">
    <property type="protein sequence ID" value="RWS09745.1"/>
    <property type="molecule type" value="Genomic_DNA"/>
</dbReference>
<dbReference type="InterPro" id="IPR051997">
    <property type="entry name" value="STK_NEK"/>
</dbReference>
<dbReference type="AlphaFoldDB" id="A0A3S3PYY4"/>
<dbReference type="InterPro" id="IPR008271">
    <property type="entry name" value="Ser/Thr_kinase_AS"/>
</dbReference>
<dbReference type="GO" id="GO:0005737">
    <property type="term" value="C:cytoplasm"/>
    <property type="evidence" value="ECO:0007669"/>
    <property type="project" value="UniProtKB-SubCell"/>
</dbReference>
<name>A0A3S3PYY4_9ACAR</name>
<dbReference type="InterPro" id="IPR009091">
    <property type="entry name" value="RCC1/BLIP-II"/>
</dbReference>
<evidence type="ECO:0000256" key="13">
    <source>
        <dbReference type="ARBA" id="ARBA00022840"/>
    </source>
</evidence>
<comment type="cofactor">
    <cofactor evidence="1">
        <name>Mg(2+)</name>
        <dbReference type="ChEBI" id="CHEBI:18420"/>
    </cofactor>
</comment>
<evidence type="ECO:0000256" key="3">
    <source>
        <dbReference type="ARBA" id="ARBA00010886"/>
    </source>
</evidence>
<keyword evidence="11 16" id="KW-0547">Nucleotide-binding</keyword>
<comment type="subcellular location">
    <subcellularLocation>
        <location evidence="2">Cytoplasm</location>
    </subcellularLocation>
</comment>
<dbReference type="SUPFAM" id="SSF50985">
    <property type="entry name" value="RCC1/BLIP-II"/>
    <property type="match status" value="1"/>
</dbReference>
<evidence type="ECO:0000313" key="21">
    <source>
        <dbReference type="EMBL" id="RWS10719.1"/>
    </source>
</evidence>
<dbReference type="CDD" id="cd08215">
    <property type="entry name" value="STKc_Nek"/>
    <property type="match status" value="1"/>
</dbReference>
<keyword evidence="9" id="KW-0479">Metal-binding</keyword>
<dbReference type="FunFam" id="1.10.510.10:FF:000262">
    <property type="entry name" value="Serine/threonine-protein kinase Nek8"/>
    <property type="match status" value="1"/>
</dbReference>
<feature type="repeat" description="RCC1" evidence="15">
    <location>
        <begin position="569"/>
        <end position="620"/>
    </location>
</feature>
<evidence type="ECO:0000259" key="18">
    <source>
        <dbReference type="PROSITE" id="PS50011"/>
    </source>
</evidence>
<keyword evidence="13 16" id="KW-0067">ATP-binding</keyword>
<evidence type="ECO:0000256" key="15">
    <source>
        <dbReference type="PROSITE-ProRule" id="PRU00235"/>
    </source>
</evidence>
<dbReference type="STRING" id="1965070.A0A3S3PYY4"/>
<keyword evidence="17" id="KW-0175">Coiled coil</keyword>
<dbReference type="EMBL" id="NCKU01001993">
    <property type="protein sequence ID" value="RWS10719.1"/>
    <property type="molecule type" value="Genomic_DNA"/>
</dbReference>
<reference evidence="21" key="2">
    <citation type="submission" date="2018-11" db="EMBL/GenBank/DDBJ databases">
        <title>Trombidioid mite genomics.</title>
        <authorList>
            <person name="Dong X."/>
        </authorList>
    </citation>
    <scope>NUCLEOTIDE SEQUENCE</scope>
    <source>
        <strain evidence="21">UoL-WK</strain>
    </source>
</reference>
<dbReference type="SMART" id="SM00220">
    <property type="entry name" value="S_TKc"/>
    <property type="match status" value="1"/>
</dbReference>
<evidence type="ECO:0000256" key="5">
    <source>
        <dbReference type="ARBA" id="ARBA00022490"/>
    </source>
</evidence>
<dbReference type="InterPro" id="IPR000719">
    <property type="entry name" value="Prot_kinase_dom"/>
</dbReference>
<feature type="domain" description="Protein kinase" evidence="18">
    <location>
        <begin position="13"/>
        <end position="272"/>
    </location>
</feature>
<keyword evidence="5" id="KW-0963">Cytoplasm</keyword>
<evidence type="ECO:0000256" key="7">
    <source>
        <dbReference type="ARBA" id="ARBA00022553"/>
    </source>
</evidence>
<feature type="coiled-coil region" evidence="17">
    <location>
        <begin position="830"/>
        <end position="878"/>
    </location>
</feature>
<reference evidence="21 23" key="1">
    <citation type="journal article" date="2018" name="Gigascience">
        <title>Genomes of trombidid mites reveal novel predicted allergens and laterally-transferred genes associated with secondary metabolism.</title>
        <authorList>
            <person name="Dong X."/>
            <person name="Chaisiri K."/>
            <person name="Xia D."/>
            <person name="Armstrong S.D."/>
            <person name="Fang Y."/>
            <person name="Donnelly M.J."/>
            <person name="Kadowaki T."/>
            <person name="McGarry J.W."/>
            <person name="Darby A.C."/>
            <person name="Makepeace B.L."/>
        </authorList>
    </citation>
    <scope>NUCLEOTIDE SEQUENCE [LARGE SCALE GENOMIC DNA]</scope>
    <source>
        <strain evidence="21">UoL-WK</strain>
    </source>
</reference>
<dbReference type="InterPro" id="IPR011009">
    <property type="entry name" value="Kinase-like_dom_sf"/>
</dbReference>
<evidence type="ECO:0000256" key="9">
    <source>
        <dbReference type="ARBA" id="ARBA00022723"/>
    </source>
</evidence>
<protein>
    <recommendedName>
        <fullName evidence="4">non-specific serine/threonine protein kinase</fullName>
        <ecNumber evidence="4">2.7.11.1</ecNumber>
    </recommendedName>
</protein>
<feature type="binding site" evidence="16">
    <location>
        <position position="42"/>
    </location>
    <ligand>
        <name>ATP</name>
        <dbReference type="ChEBI" id="CHEBI:30616"/>
    </ligand>
</feature>
<sequence length="890" mass="101035">MKKLLKQVPWHNYEKIRVVGKGAFGTAVLYRKLDTDTLVVIKEVDMHDLTAVERSSAINEIQVLSMLNHPNIVTYFDSYECDGKLLIEMEYCENGTLDTFLQKLTEPMRESDILEFFYQIVSAIEYLHSKKILHRDLKTSNIFLTKDMVVKVGDFGISKMLNTHKVGASSMVGTPYYISPEMCEGKPYNQKSDIWALGCILHEMACLQRTFDSTNLPALINKIVKGQFAPVKRIYSNALKQLIKDLLQTNPELRPHAYEVLDDVSELLNKWFNFNDSVQDYLSADYTTEDVLASGIQKQKQTPHSLVYEVKINESHVYLKRFAFPRRDRVLDFSKSSNHYLLVTEDLLVYSWGNSSKGQLGVGNSTIEWQPEPICIDSIRGKNVIKVRAGEGFSIFLNSKGLIMSCGDGNSYCLGHSDSNTCSVPKLIDTLINVDIVDIDCGPHHVMAVTKIGYVYGWGCNVDGQLGIDAKEGSYIKTPTIIDFSSFVCIKRVFCGPNSSMFIDSDGCLWVCGLNKFNKLGLNENFKLISFNKRLVEKQNVPVKLKWLKEAVAFVSLSIDNSAILLESGKVIVLGSNEDGQLGRGHVKSVLYPKAVTHLNDRMIKKVECGSTFTLAATSENELYFWGGRYMNASSESNKEICQTTFEESHFELSLDSSEVIKVGESNFSLMQIVEKIGPDHPVLQIRDPRVVVNSAKELNLLNSPKKNYKRDLILNPQPIVSLYSSQVHLQFGETASLASIHCFTDDRIFIIIDTTIPSTPEKQKPYRRRPSRSISILSKVTEENTSRFDLSESLTSEVPNWVIEEAKECVEERTVIRCRSFPPVTNDNVEQLMEKIRKAEEALNIVQRQLVESEKRNELYEKRILELQEQNARLRRREHSRKFKPCAIM</sequence>
<keyword evidence="6" id="KW-0723">Serine/threonine-protein kinase</keyword>
<keyword evidence="10" id="KW-0677">Repeat</keyword>
<evidence type="ECO:0000256" key="16">
    <source>
        <dbReference type="PROSITE-ProRule" id="PRU10141"/>
    </source>
</evidence>
<dbReference type="Proteomes" id="UP000285301">
    <property type="component" value="Unassembled WGS sequence"/>
</dbReference>
<evidence type="ECO:0000256" key="2">
    <source>
        <dbReference type="ARBA" id="ARBA00004496"/>
    </source>
</evidence>
<evidence type="ECO:0000313" key="22">
    <source>
        <dbReference type="EMBL" id="RWS10898.1"/>
    </source>
</evidence>
<dbReference type="Gene3D" id="3.30.200.20">
    <property type="entry name" value="Phosphorylase Kinase, domain 1"/>
    <property type="match status" value="1"/>
</dbReference>
<dbReference type="PROSITE" id="PS00107">
    <property type="entry name" value="PROTEIN_KINASE_ATP"/>
    <property type="match status" value="1"/>
</dbReference>
<dbReference type="InterPro" id="IPR017441">
    <property type="entry name" value="Protein_kinase_ATP_BS"/>
</dbReference>
<evidence type="ECO:0000256" key="8">
    <source>
        <dbReference type="ARBA" id="ARBA00022679"/>
    </source>
</evidence>
<evidence type="ECO:0000256" key="12">
    <source>
        <dbReference type="ARBA" id="ARBA00022777"/>
    </source>
</evidence>
<evidence type="ECO:0000256" key="14">
    <source>
        <dbReference type="ARBA" id="ARBA00022842"/>
    </source>
</evidence>
<dbReference type="EMBL" id="NCKU01001927">
    <property type="protein sequence ID" value="RWS10898.1"/>
    <property type="molecule type" value="Genomic_DNA"/>
</dbReference>
<dbReference type="EC" id="2.7.11.1" evidence="4"/>
<feature type="repeat" description="RCC1" evidence="15">
    <location>
        <begin position="453"/>
        <end position="506"/>
    </location>
</feature>
<dbReference type="GO" id="GO:0004674">
    <property type="term" value="F:protein serine/threonine kinase activity"/>
    <property type="evidence" value="ECO:0007669"/>
    <property type="project" value="UniProtKB-KW"/>
</dbReference>
<evidence type="ECO:0000256" key="6">
    <source>
        <dbReference type="ARBA" id="ARBA00022527"/>
    </source>
</evidence>
<evidence type="ECO:0000313" key="20">
    <source>
        <dbReference type="EMBL" id="RWS10145.1"/>
    </source>
</evidence>
<dbReference type="PRINTS" id="PR00633">
    <property type="entry name" value="RCCNDNSATION"/>
</dbReference>
<dbReference type="PANTHER" id="PTHR44535:SF5">
    <property type="entry name" value="PROTEIN KINASE DOMAIN-CONTAINING PROTEIN"/>
    <property type="match status" value="1"/>
</dbReference>
<dbReference type="PROSITE" id="PS50011">
    <property type="entry name" value="PROTEIN_KINASE_DOM"/>
    <property type="match status" value="1"/>
</dbReference>
<proteinExistence type="inferred from homology"/>
<keyword evidence="12 21" id="KW-0418">Kinase</keyword>
<dbReference type="PROSITE" id="PS50012">
    <property type="entry name" value="RCC1_3"/>
    <property type="match status" value="4"/>
</dbReference>
<dbReference type="InterPro" id="IPR000408">
    <property type="entry name" value="Reg_chr_condens"/>
</dbReference>
<dbReference type="GO" id="GO:0046872">
    <property type="term" value="F:metal ion binding"/>
    <property type="evidence" value="ECO:0007669"/>
    <property type="project" value="UniProtKB-KW"/>
</dbReference>
<dbReference type="Pfam" id="PF25390">
    <property type="entry name" value="WD40_RLD"/>
    <property type="match status" value="1"/>
</dbReference>
<accession>A0A3S3PYY4</accession>
<dbReference type="PROSITE" id="PS00108">
    <property type="entry name" value="PROTEIN_KINASE_ST"/>
    <property type="match status" value="1"/>
</dbReference>
<evidence type="ECO:0000256" key="4">
    <source>
        <dbReference type="ARBA" id="ARBA00012513"/>
    </source>
</evidence>
<dbReference type="EMBL" id="NCKU01002205">
    <property type="protein sequence ID" value="RWS10145.1"/>
    <property type="molecule type" value="Genomic_DNA"/>
</dbReference>
<keyword evidence="14" id="KW-0460">Magnesium</keyword>
<organism evidence="21 23">
    <name type="scientific">Dinothrombium tinctorium</name>
    <dbReference type="NCBI Taxonomy" id="1965070"/>
    <lineage>
        <taxon>Eukaryota</taxon>
        <taxon>Metazoa</taxon>
        <taxon>Ecdysozoa</taxon>
        <taxon>Arthropoda</taxon>
        <taxon>Chelicerata</taxon>
        <taxon>Arachnida</taxon>
        <taxon>Acari</taxon>
        <taxon>Acariformes</taxon>
        <taxon>Trombidiformes</taxon>
        <taxon>Prostigmata</taxon>
        <taxon>Anystina</taxon>
        <taxon>Parasitengona</taxon>
        <taxon>Trombidioidea</taxon>
        <taxon>Trombidiidae</taxon>
        <taxon>Dinothrombium</taxon>
    </lineage>
</organism>
<keyword evidence="23" id="KW-1185">Reference proteome</keyword>
<keyword evidence="8" id="KW-0808">Transferase</keyword>
<evidence type="ECO:0000256" key="17">
    <source>
        <dbReference type="SAM" id="Coils"/>
    </source>
</evidence>
<feature type="repeat" description="RCC1" evidence="15">
    <location>
        <begin position="347"/>
        <end position="400"/>
    </location>
</feature>
<dbReference type="FunFam" id="3.30.200.20:FF:000097">
    <property type="entry name" value="Probable serine/threonine-protein kinase nek1"/>
    <property type="match status" value="1"/>
</dbReference>
<evidence type="ECO:0000313" key="19">
    <source>
        <dbReference type="EMBL" id="RWS09745.1"/>
    </source>
</evidence>
<gene>
    <name evidence="19" type="ORF">B4U79_05004</name>
    <name evidence="21" type="ORF">B4U79_07650</name>
    <name evidence="22" type="ORF">B4U79_09413</name>
    <name evidence="20" type="ORF">B4U79_13731</name>
</gene>
<dbReference type="Pfam" id="PF00069">
    <property type="entry name" value="Pkinase"/>
    <property type="match status" value="1"/>
</dbReference>
<dbReference type="SUPFAM" id="SSF56112">
    <property type="entry name" value="Protein kinase-like (PK-like)"/>
    <property type="match status" value="1"/>
</dbReference>
<evidence type="ECO:0000313" key="23">
    <source>
        <dbReference type="Proteomes" id="UP000285301"/>
    </source>
</evidence>
<dbReference type="Gene3D" id="2.130.10.30">
    <property type="entry name" value="Regulator of chromosome condensation 1/beta-lactamase-inhibitor protein II"/>
    <property type="match status" value="1"/>
</dbReference>
<evidence type="ECO:0000256" key="11">
    <source>
        <dbReference type="ARBA" id="ARBA00022741"/>
    </source>
</evidence>
<dbReference type="OrthoDB" id="248923at2759"/>
<evidence type="ECO:0000256" key="1">
    <source>
        <dbReference type="ARBA" id="ARBA00001946"/>
    </source>
</evidence>
<dbReference type="GO" id="GO:0005524">
    <property type="term" value="F:ATP binding"/>
    <property type="evidence" value="ECO:0007669"/>
    <property type="project" value="UniProtKB-UniRule"/>
</dbReference>
<comment type="caution">
    <text evidence="21">The sequence shown here is derived from an EMBL/GenBank/DDBJ whole genome shotgun (WGS) entry which is preliminary data.</text>
</comment>
<dbReference type="Gene3D" id="1.10.510.10">
    <property type="entry name" value="Transferase(Phosphotransferase) domain 1"/>
    <property type="match status" value="1"/>
</dbReference>
<dbReference type="PANTHER" id="PTHR44535">
    <property type="entry name" value="PROTEIN CBG16200"/>
    <property type="match status" value="1"/>
</dbReference>
<feature type="repeat" description="RCC1" evidence="15">
    <location>
        <begin position="401"/>
        <end position="452"/>
    </location>
</feature>